<dbReference type="NCBIfam" id="TIGR02778">
    <property type="entry name" value="ligD_pol"/>
    <property type="match status" value="1"/>
</dbReference>
<evidence type="ECO:0000256" key="12">
    <source>
        <dbReference type="ARBA" id="ARBA00022840"/>
    </source>
</evidence>
<evidence type="ECO:0000259" key="22">
    <source>
        <dbReference type="PROSITE" id="PS50160"/>
    </source>
</evidence>
<organism evidence="23 24">
    <name type="scientific">Chryseosolibacter indicus</name>
    <dbReference type="NCBI Taxonomy" id="2782351"/>
    <lineage>
        <taxon>Bacteria</taxon>
        <taxon>Pseudomonadati</taxon>
        <taxon>Bacteroidota</taxon>
        <taxon>Cytophagia</taxon>
        <taxon>Cytophagales</taxon>
        <taxon>Chryseotaleaceae</taxon>
        <taxon>Chryseosolibacter</taxon>
    </lineage>
</organism>
<dbReference type="NCBIfam" id="TIGR02779">
    <property type="entry name" value="NHEJ_ligase_lig"/>
    <property type="match status" value="1"/>
</dbReference>
<dbReference type="InterPro" id="IPR052171">
    <property type="entry name" value="NHEJ_LigD"/>
</dbReference>
<evidence type="ECO:0000256" key="7">
    <source>
        <dbReference type="ARBA" id="ARBA00022723"/>
    </source>
</evidence>
<dbReference type="Gene3D" id="2.40.50.140">
    <property type="entry name" value="Nucleic acid-binding proteins"/>
    <property type="match status" value="1"/>
</dbReference>
<evidence type="ECO:0000256" key="4">
    <source>
        <dbReference type="ARBA" id="ARBA00022679"/>
    </source>
</evidence>
<protein>
    <recommendedName>
        <fullName evidence="2">DNA ligase (ATP)</fullName>
        <ecNumber evidence="2">6.5.1.1</ecNumber>
    </recommendedName>
    <alternativeName>
        <fullName evidence="19">NHEJ DNA polymerase</fullName>
    </alternativeName>
</protein>
<keyword evidence="18" id="KW-0511">Multifunctional enzyme</keyword>
<keyword evidence="12" id="KW-0067">ATP-binding</keyword>
<keyword evidence="8" id="KW-0547">Nucleotide-binding</keyword>
<evidence type="ECO:0000256" key="17">
    <source>
        <dbReference type="ARBA" id="ARBA00023211"/>
    </source>
</evidence>
<dbReference type="Pfam" id="PF13298">
    <property type="entry name" value="LigD_N"/>
    <property type="match status" value="1"/>
</dbReference>
<dbReference type="InterPro" id="IPR012309">
    <property type="entry name" value="DNA_ligase_ATP-dep_C"/>
</dbReference>
<evidence type="ECO:0000256" key="18">
    <source>
        <dbReference type="ARBA" id="ARBA00023268"/>
    </source>
</evidence>
<dbReference type="PROSITE" id="PS00697">
    <property type="entry name" value="DNA_LIGASE_A1"/>
    <property type="match status" value="1"/>
</dbReference>
<evidence type="ECO:0000313" key="24">
    <source>
        <dbReference type="Proteomes" id="UP000772618"/>
    </source>
</evidence>
<keyword evidence="13" id="KW-0239">DNA-directed DNA polymerase</keyword>
<evidence type="ECO:0000256" key="6">
    <source>
        <dbReference type="ARBA" id="ARBA00022722"/>
    </source>
</evidence>
<feature type="region of interest" description="Disordered" evidence="21">
    <location>
        <begin position="296"/>
        <end position="320"/>
    </location>
</feature>
<keyword evidence="11" id="KW-0269">Exonuclease</keyword>
<dbReference type="PROSITE" id="PS50160">
    <property type="entry name" value="DNA_LIGASE_A3"/>
    <property type="match status" value="1"/>
</dbReference>
<evidence type="ECO:0000256" key="8">
    <source>
        <dbReference type="ARBA" id="ARBA00022741"/>
    </source>
</evidence>
<keyword evidence="7" id="KW-0479">Metal-binding</keyword>
<comment type="caution">
    <text evidence="23">The sequence shown here is derived from an EMBL/GenBank/DDBJ whole genome shotgun (WGS) entry which is preliminary data.</text>
</comment>
<gene>
    <name evidence="23" type="primary">ligD</name>
    <name evidence="23" type="ORF">KK060_10565</name>
</gene>
<dbReference type="SUPFAM" id="SSF56091">
    <property type="entry name" value="DNA ligase/mRNA capping enzyme, catalytic domain"/>
    <property type="match status" value="1"/>
</dbReference>
<evidence type="ECO:0000256" key="1">
    <source>
        <dbReference type="ARBA" id="ARBA00001936"/>
    </source>
</evidence>
<dbReference type="PANTHER" id="PTHR42705">
    <property type="entry name" value="BIFUNCTIONAL NON-HOMOLOGOUS END JOINING PROTEIN LIGD"/>
    <property type="match status" value="1"/>
</dbReference>
<keyword evidence="4" id="KW-0808">Transferase</keyword>
<feature type="domain" description="ATP-dependent DNA ligase family profile" evidence="22">
    <location>
        <begin position="581"/>
        <end position="693"/>
    </location>
</feature>
<evidence type="ECO:0000256" key="15">
    <source>
        <dbReference type="ARBA" id="ARBA00023172"/>
    </source>
</evidence>
<keyword evidence="6" id="KW-0540">Nuclease</keyword>
<dbReference type="CDD" id="cd04861">
    <property type="entry name" value="LigD_Pol_like"/>
    <property type="match status" value="1"/>
</dbReference>
<keyword evidence="10" id="KW-0378">Hydrolase</keyword>
<dbReference type="InterPro" id="IPR016059">
    <property type="entry name" value="DNA_ligase_ATP-dep_CS"/>
</dbReference>
<evidence type="ECO:0000256" key="9">
    <source>
        <dbReference type="ARBA" id="ARBA00022763"/>
    </source>
</evidence>
<dbReference type="Gene3D" id="3.30.1490.70">
    <property type="match status" value="1"/>
</dbReference>
<dbReference type="InterPro" id="IPR014146">
    <property type="entry name" value="LigD_ligase_dom"/>
</dbReference>
<comment type="catalytic activity">
    <reaction evidence="20">
        <text>ATP + (deoxyribonucleotide)n-3'-hydroxyl + 5'-phospho-(deoxyribonucleotide)m = (deoxyribonucleotide)n+m + AMP + diphosphate.</text>
        <dbReference type="EC" id="6.5.1.1"/>
    </reaction>
</comment>
<dbReference type="EMBL" id="JAHESD010000019">
    <property type="protein sequence ID" value="MBT1703725.1"/>
    <property type="molecule type" value="Genomic_DNA"/>
</dbReference>
<dbReference type="InterPro" id="IPR014144">
    <property type="entry name" value="LigD_PE_domain"/>
</dbReference>
<dbReference type="GO" id="GO:0016874">
    <property type="term" value="F:ligase activity"/>
    <property type="evidence" value="ECO:0007669"/>
    <property type="project" value="UniProtKB-KW"/>
</dbReference>
<keyword evidence="17" id="KW-0464">Manganese</keyword>
<comment type="cofactor">
    <cofactor evidence="1">
        <name>Mn(2+)</name>
        <dbReference type="ChEBI" id="CHEBI:29035"/>
    </cofactor>
</comment>
<dbReference type="NCBIfam" id="TIGR02777">
    <property type="entry name" value="LigD_PE_dom"/>
    <property type="match status" value="1"/>
</dbReference>
<sequence length="778" mass="88836">MAKKNSQWVQVGKRNVELSNLDKVLFPEDHVLKAEVIEYYLKIAPTILNHIKGRALSFIRFPDGIHGESFYQKNKPDFAPNWVEFETLGKEEKDYIVATEPALLVWLANLASLEFHQLHSRKPAFDKPDYMVFDLDPPEGYDFKKLKPIAFDLKEHIEQFGYTPFVKTTGGKGLHICCPLEPQQGFSEVFDAAQAIAQPFVESLGEQTTLHIKKEARKGRVLVDIYRIRSGQTIVSPYSLRGRVGAPVSMPLTWEELEDLDNPKVFNIQNAVDKVLKDGDAWESIGAYAVELHTHRKEKTSKAKKLGPSKKHKTPEQLETYSKKRDFEKTPEPVANIITGSNNNFVVHRHHASHLHYDLRLEKDGVLKSWAVPRGLPPRPGVKRLAVQTEDHPMEYLTFNGSIPKGQYGGGEMWIYALGKYQVTKEKKDGFYFRLNSKEMTGEYRMHKTKEKEYLLERVDEPQLDYINKFIEPMLTESSDEPPKGDDFIYEIKWDGIRALIAYEEGKLTIHTRNQNDVTKQFPELLDGEKAFRATNAVFDAEIVHLDATGKPVFKKVINRLMTSGDAAIQKISKTTPCYCYIFDCLYLDGRSLLNEPLMKRKDWLRDAVRGDTAYRVSEFVDDGEALLNAAREHGLEGIIAKRKDSKYLPGKRTDCWYKIKLRQSAEVVIIGYTKGKGDRSVTFGALHIAERVGDELHYRGKVGTGFDDSTMKDIFTTIKKVNTTKRPDVIGTLLDPKVSVWLEPKIIAEVSYAKLTPDKMFREPVFMKLRPDISEVG</sequence>
<keyword evidence="3 23" id="KW-0436">Ligase</keyword>
<evidence type="ECO:0000256" key="16">
    <source>
        <dbReference type="ARBA" id="ARBA00023204"/>
    </source>
</evidence>
<dbReference type="Pfam" id="PF04679">
    <property type="entry name" value="DNA_ligase_A_C"/>
    <property type="match status" value="1"/>
</dbReference>
<keyword evidence="9" id="KW-0227">DNA damage</keyword>
<feature type="compositionally biased region" description="Basic residues" evidence="21">
    <location>
        <begin position="296"/>
        <end position="313"/>
    </location>
</feature>
<dbReference type="RefSeq" id="WP_254153687.1">
    <property type="nucleotide sequence ID" value="NZ_JAHESD010000019.1"/>
</dbReference>
<keyword evidence="15" id="KW-0233">DNA recombination</keyword>
<evidence type="ECO:0000256" key="11">
    <source>
        <dbReference type="ARBA" id="ARBA00022839"/>
    </source>
</evidence>
<accession>A0ABS5VQK7</accession>
<dbReference type="Pfam" id="PF01068">
    <property type="entry name" value="DNA_ligase_A_M"/>
    <property type="match status" value="1"/>
</dbReference>
<evidence type="ECO:0000256" key="3">
    <source>
        <dbReference type="ARBA" id="ARBA00022598"/>
    </source>
</evidence>
<dbReference type="EC" id="6.5.1.1" evidence="2"/>
<dbReference type="Proteomes" id="UP000772618">
    <property type="component" value="Unassembled WGS sequence"/>
</dbReference>
<evidence type="ECO:0000256" key="14">
    <source>
        <dbReference type="ARBA" id="ARBA00023125"/>
    </source>
</evidence>
<reference evidence="23 24" key="1">
    <citation type="submission" date="2021-05" db="EMBL/GenBank/DDBJ databases">
        <title>A Polyphasic approach of four new species of the genus Ohtaekwangia: Ohtaekwangia histidinii sp. nov., Ohtaekwangia cretensis sp. nov., Ohtaekwangia indiensis sp. nov., Ohtaekwangia reichenbachii sp. nov. from diverse environment.</title>
        <authorList>
            <person name="Octaviana S."/>
        </authorList>
    </citation>
    <scope>NUCLEOTIDE SEQUENCE [LARGE SCALE GENOMIC DNA]</scope>
    <source>
        <strain evidence="23 24">PWU20</strain>
    </source>
</reference>
<evidence type="ECO:0000256" key="20">
    <source>
        <dbReference type="ARBA" id="ARBA00034003"/>
    </source>
</evidence>
<dbReference type="CDD" id="cd07971">
    <property type="entry name" value="OBF_DNA_ligase_LigD"/>
    <property type="match status" value="1"/>
</dbReference>
<dbReference type="PANTHER" id="PTHR42705:SF2">
    <property type="entry name" value="BIFUNCTIONAL NON-HOMOLOGOUS END JOINING PROTEIN LIGD"/>
    <property type="match status" value="1"/>
</dbReference>
<evidence type="ECO:0000256" key="19">
    <source>
        <dbReference type="ARBA" id="ARBA00029943"/>
    </source>
</evidence>
<evidence type="ECO:0000256" key="10">
    <source>
        <dbReference type="ARBA" id="ARBA00022801"/>
    </source>
</evidence>
<dbReference type="InterPro" id="IPR012310">
    <property type="entry name" value="DNA_ligase_ATP-dep_cent"/>
</dbReference>
<keyword evidence="16" id="KW-0234">DNA repair</keyword>
<keyword evidence="5" id="KW-0548">Nucleotidyltransferase</keyword>
<dbReference type="CDD" id="cd07906">
    <property type="entry name" value="Adenylation_DNA_ligase_LigD_LigC"/>
    <property type="match status" value="1"/>
</dbReference>
<evidence type="ECO:0000313" key="23">
    <source>
        <dbReference type="EMBL" id="MBT1703725.1"/>
    </source>
</evidence>
<keyword evidence="24" id="KW-1185">Reference proteome</keyword>
<evidence type="ECO:0000256" key="21">
    <source>
        <dbReference type="SAM" id="MobiDB-lite"/>
    </source>
</evidence>
<dbReference type="Gene3D" id="3.30.470.30">
    <property type="entry name" value="DNA ligase/mRNA capping enzyme"/>
    <property type="match status" value="1"/>
</dbReference>
<dbReference type="SUPFAM" id="SSF50249">
    <property type="entry name" value="Nucleic acid-binding proteins"/>
    <property type="match status" value="1"/>
</dbReference>
<evidence type="ECO:0000256" key="13">
    <source>
        <dbReference type="ARBA" id="ARBA00022932"/>
    </source>
</evidence>
<name>A0ABS5VQK7_9BACT</name>
<evidence type="ECO:0000256" key="2">
    <source>
        <dbReference type="ARBA" id="ARBA00012727"/>
    </source>
</evidence>
<dbReference type="InterPro" id="IPR014145">
    <property type="entry name" value="LigD_pol_dom"/>
</dbReference>
<evidence type="ECO:0000256" key="5">
    <source>
        <dbReference type="ARBA" id="ARBA00022695"/>
    </source>
</evidence>
<keyword evidence="14" id="KW-0238">DNA-binding</keyword>
<dbReference type="InterPro" id="IPR012340">
    <property type="entry name" value="NA-bd_OB-fold"/>
</dbReference>
<proteinExistence type="predicted"/>
<dbReference type="Pfam" id="PF21686">
    <property type="entry name" value="LigD_Prim-Pol"/>
    <property type="match status" value="1"/>
</dbReference>
<dbReference type="Gene3D" id="3.90.920.10">
    <property type="entry name" value="DNA primase, PRIM domain"/>
    <property type="match status" value="1"/>
</dbReference>